<evidence type="ECO:0000313" key="3">
    <source>
        <dbReference type="Proteomes" id="UP000292274"/>
    </source>
</evidence>
<comment type="caution">
    <text evidence="2">The sequence shown here is derived from an EMBL/GenBank/DDBJ whole genome shotgun (WGS) entry which is preliminary data.</text>
</comment>
<feature type="region of interest" description="Disordered" evidence="1">
    <location>
        <begin position="441"/>
        <end position="472"/>
    </location>
</feature>
<dbReference type="EMBL" id="SJJR01000033">
    <property type="protein sequence ID" value="TCB89438.1"/>
    <property type="molecule type" value="Genomic_DNA"/>
</dbReference>
<accession>A0A4R0G1Z7</accession>
<evidence type="ECO:0000256" key="1">
    <source>
        <dbReference type="SAM" id="MobiDB-lite"/>
    </source>
</evidence>
<proteinExistence type="predicted"/>
<gene>
    <name evidence="2" type="ORF">E0H26_27925</name>
</gene>
<keyword evidence="3" id="KW-1185">Reference proteome</keyword>
<reference evidence="2 3" key="1">
    <citation type="submission" date="2019-02" db="EMBL/GenBank/DDBJ databases">
        <title>Jishengella sp. nov., isolated from a root of Zingiber montanum.</title>
        <authorList>
            <person name="Kuncharoen N."/>
            <person name="Kudo T."/>
            <person name="Masahiro Y."/>
            <person name="Ohkuma M."/>
            <person name="Tanasupawat S."/>
        </authorList>
    </citation>
    <scope>NUCLEOTIDE SEQUENCE [LARGE SCALE GENOMIC DNA]</scope>
    <source>
        <strain evidence="2 3">PLAI 1-1</strain>
    </source>
</reference>
<feature type="compositionally biased region" description="Basic and acidic residues" evidence="1">
    <location>
        <begin position="452"/>
        <end position="472"/>
    </location>
</feature>
<dbReference type="OrthoDB" id="3327977at2"/>
<name>A0A4R0G1Z7_9ACTN</name>
<organism evidence="2 3">
    <name type="scientific">Micromonospora zingiberis</name>
    <dbReference type="NCBI Taxonomy" id="2053011"/>
    <lineage>
        <taxon>Bacteria</taxon>
        <taxon>Bacillati</taxon>
        <taxon>Actinomycetota</taxon>
        <taxon>Actinomycetes</taxon>
        <taxon>Micromonosporales</taxon>
        <taxon>Micromonosporaceae</taxon>
        <taxon>Micromonospora</taxon>
    </lineage>
</organism>
<evidence type="ECO:0000313" key="2">
    <source>
        <dbReference type="EMBL" id="TCB89438.1"/>
    </source>
</evidence>
<dbReference type="AlphaFoldDB" id="A0A4R0G1Z7"/>
<sequence length="472" mass="50036">MTYGDWLSRAHDELSEAQARLASDPAVTLDDVGATVVARQRVYARLAKLVELVVGGQPARADIDRGTVDVALRMQAGDHTTRLYLGLSAAARSDRRPVLPTVPICRVGRHLESAAEAIAVAGEILAGHAPPAREPLTPEGAAIRAGAGRKAGLVDIAVLTTDMLAIDAGLPEWLSGSHRLAYGVFETVADEARWTSSGSLTEVVHQMISDAGDAPSLLHLLEPPPPVPVGRPAISDGASALRSLVATRDWMHRNPGEVRVMHLAKATQAALAVSALASPGAVGADWRSWSAAAHAAGQLHGTPPHGPAAAQTARELDLVTRWVRPGPPRPGHVTSRGSRLEAIDKLAAVLPSLSEVLRVAAQMAARNRHFFVLGRRELERVPRSLVYHAVARWCVAQPDDEQVYRLRSALAAAGSSALASTPSQLPRAAPRLAKLAFAAPVDAEPSQQAKGAIDRAAREVVPRPSRHDHSRR</sequence>
<dbReference type="Proteomes" id="UP000292274">
    <property type="component" value="Unassembled WGS sequence"/>
</dbReference>
<protein>
    <submittedName>
        <fullName evidence="2">Uncharacterized protein</fullName>
    </submittedName>
</protein>